<dbReference type="EMBL" id="JAPCHZ010000001">
    <property type="protein sequence ID" value="MCW4450789.1"/>
    <property type="molecule type" value="Genomic_DNA"/>
</dbReference>
<proteinExistence type="predicted"/>
<dbReference type="Pfam" id="PF13439">
    <property type="entry name" value="Glyco_transf_4"/>
    <property type="match status" value="1"/>
</dbReference>
<accession>A0ABT3JJ56</accession>
<dbReference type="PANTHER" id="PTHR12526">
    <property type="entry name" value="GLYCOSYLTRANSFERASE"/>
    <property type="match status" value="1"/>
</dbReference>
<reference evidence="3 4" key="1">
    <citation type="submission" date="2022-10" db="EMBL/GenBank/DDBJ databases">
        <title>Kaistella sp. BT-6-1-3.</title>
        <authorList>
            <person name="Ai J."/>
            <person name="Deng Z."/>
        </authorList>
    </citation>
    <scope>NUCLEOTIDE SEQUENCE [LARGE SCALE GENOMIC DNA]</scope>
    <source>
        <strain evidence="3 4">BT6-1-3</strain>
    </source>
</reference>
<dbReference type="InterPro" id="IPR001296">
    <property type="entry name" value="Glyco_trans_1"/>
</dbReference>
<evidence type="ECO:0000313" key="3">
    <source>
        <dbReference type="EMBL" id="MCW4450789.1"/>
    </source>
</evidence>
<dbReference type="Gene3D" id="3.40.50.2000">
    <property type="entry name" value="Glycogen Phosphorylase B"/>
    <property type="match status" value="2"/>
</dbReference>
<evidence type="ECO:0000259" key="2">
    <source>
        <dbReference type="Pfam" id="PF13439"/>
    </source>
</evidence>
<keyword evidence="4" id="KW-1185">Reference proteome</keyword>
<evidence type="ECO:0000313" key="4">
    <source>
        <dbReference type="Proteomes" id="UP001209107"/>
    </source>
</evidence>
<dbReference type="InterPro" id="IPR028098">
    <property type="entry name" value="Glyco_trans_4-like_N"/>
</dbReference>
<organism evidence="3 4">
    <name type="scientific">Kaistella yananensis</name>
    <dbReference type="NCBI Taxonomy" id="2989820"/>
    <lineage>
        <taxon>Bacteria</taxon>
        <taxon>Pseudomonadati</taxon>
        <taxon>Bacteroidota</taxon>
        <taxon>Flavobacteriia</taxon>
        <taxon>Flavobacteriales</taxon>
        <taxon>Weeksellaceae</taxon>
        <taxon>Chryseobacterium group</taxon>
        <taxon>Kaistella</taxon>
    </lineage>
</organism>
<sequence length="356" mass="39956">MKILRLTTLLDFGGIETKMANLSTYKDKENEWVFVALGKGGEAEKKIRANGKRTQVLGFDYKIPSIRTIWKFYKFLKVEKPDVLHTSGAEANFFGFFAGKLAGVPKIIVEEIGIPNQSSVAKKIFRLIFNNADFAVGESKVVVDHFVSTYHLNPDKAKVVSNFGLFQYDLSKLIVQKEESIFNIVMISRLEKVKNIEGVINVVARLWATTSKNIRLTIAGSGVLQQELEKKVEEMRLQNHVYFLGFITDPYPHLCNADLYVLNSNSEGFSNSLVEAMYSSTPVLSTTVGAAADIIEDSKNGFLTSVNDEEELYLKLLKIVDIPKEVLAKIGSNGQKSIIEKYSLNNHIEQLMSIYH</sequence>
<feature type="domain" description="Glycosyltransferase subfamily 4-like N-terminal" evidence="2">
    <location>
        <begin position="13"/>
        <end position="162"/>
    </location>
</feature>
<dbReference type="SUPFAM" id="SSF53756">
    <property type="entry name" value="UDP-Glycosyltransferase/glycogen phosphorylase"/>
    <property type="match status" value="1"/>
</dbReference>
<feature type="domain" description="Glycosyl transferase family 1" evidence="1">
    <location>
        <begin position="183"/>
        <end position="336"/>
    </location>
</feature>
<gene>
    <name evidence="3" type="ORF">OK344_01035</name>
</gene>
<dbReference type="Proteomes" id="UP001209107">
    <property type="component" value="Unassembled WGS sequence"/>
</dbReference>
<dbReference type="PANTHER" id="PTHR12526:SF630">
    <property type="entry name" value="GLYCOSYLTRANSFERASE"/>
    <property type="match status" value="1"/>
</dbReference>
<protein>
    <submittedName>
        <fullName evidence="3">Glycosyltransferase</fullName>
    </submittedName>
</protein>
<dbReference type="RefSeq" id="WP_265143037.1">
    <property type="nucleotide sequence ID" value="NZ_JAPCHZ010000001.1"/>
</dbReference>
<evidence type="ECO:0000259" key="1">
    <source>
        <dbReference type="Pfam" id="PF00534"/>
    </source>
</evidence>
<dbReference type="CDD" id="cd03811">
    <property type="entry name" value="GT4_GT28_WabH-like"/>
    <property type="match status" value="1"/>
</dbReference>
<name>A0ABT3JJ56_9FLAO</name>
<comment type="caution">
    <text evidence="3">The sequence shown here is derived from an EMBL/GenBank/DDBJ whole genome shotgun (WGS) entry which is preliminary data.</text>
</comment>
<dbReference type="Pfam" id="PF00534">
    <property type="entry name" value="Glycos_transf_1"/>
    <property type="match status" value="1"/>
</dbReference>